<dbReference type="InterPro" id="IPR000550">
    <property type="entry name" value="Hppk"/>
</dbReference>
<evidence type="ECO:0000256" key="7">
    <source>
        <dbReference type="ARBA" id="ARBA00022777"/>
    </source>
</evidence>
<dbReference type="RefSeq" id="WP_103684420.1">
    <property type="nucleotide sequence ID" value="NZ_PQGG01000024.1"/>
</dbReference>
<dbReference type="AlphaFoldDB" id="A0A2S4HFP7"/>
<gene>
    <name evidence="14" type="primary">folK</name>
    <name evidence="14" type="ORF">C0068_10345</name>
</gene>
<dbReference type="OrthoDB" id="9808041at2"/>
<dbReference type="PROSITE" id="PS00794">
    <property type="entry name" value="HPPK"/>
    <property type="match status" value="1"/>
</dbReference>
<reference evidence="14" key="1">
    <citation type="submission" date="2018-01" db="EMBL/GenBank/DDBJ databases">
        <authorList>
            <person name="Yu X.-D."/>
        </authorList>
    </citation>
    <scope>NUCLEOTIDE SEQUENCE</scope>
    <source>
        <strain evidence="14">ZX-21</strain>
    </source>
</reference>
<dbReference type="GO" id="GO:0046654">
    <property type="term" value="P:tetrahydrofolate biosynthetic process"/>
    <property type="evidence" value="ECO:0007669"/>
    <property type="project" value="UniProtKB-UniPathway"/>
</dbReference>
<evidence type="ECO:0000256" key="10">
    <source>
        <dbReference type="ARBA" id="ARBA00029409"/>
    </source>
</evidence>
<dbReference type="UniPathway" id="UPA00077">
    <property type="reaction ID" value="UER00155"/>
</dbReference>
<evidence type="ECO:0000256" key="12">
    <source>
        <dbReference type="ARBA" id="ARBA00033413"/>
    </source>
</evidence>
<dbReference type="NCBIfam" id="TIGR01498">
    <property type="entry name" value="folK"/>
    <property type="match status" value="1"/>
</dbReference>
<dbReference type="GO" id="GO:0003848">
    <property type="term" value="F:2-amino-4-hydroxy-6-hydroxymethyldihydropteridine diphosphokinase activity"/>
    <property type="evidence" value="ECO:0007669"/>
    <property type="project" value="UniProtKB-EC"/>
</dbReference>
<keyword evidence="7" id="KW-0418">Kinase</keyword>
<dbReference type="GO" id="GO:0016301">
    <property type="term" value="F:kinase activity"/>
    <property type="evidence" value="ECO:0007669"/>
    <property type="project" value="UniProtKB-KW"/>
</dbReference>
<dbReference type="PANTHER" id="PTHR43071:SF1">
    <property type="entry name" value="2-AMINO-4-HYDROXY-6-HYDROXYMETHYLDIHYDROPTERIDINE PYROPHOSPHOKINASE"/>
    <property type="match status" value="1"/>
</dbReference>
<dbReference type="Gene3D" id="3.30.70.560">
    <property type="entry name" value="7,8-Dihydro-6-hydroxymethylpterin-pyrophosphokinase HPPK"/>
    <property type="match status" value="1"/>
</dbReference>
<dbReference type="GO" id="GO:0046656">
    <property type="term" value="P:folic acid biosynthetic process"/>
    <property type="evidence" value="ECO:0007669"/>
    <property type="project" value="UniProtKB-KW"/>
</dbReference>
<proteinExistence type="inferred from homology"/>
<dbReference type="SUPFAM" id="SSF55083">
    <property type="entry name" value="6-hydroxymethyl-7,8-dihydropterin pyrophosphokinase, HPPK"/>
    <property type="match status" value="1"/>
</dbReference>
<accession>A0A2S4HFP7</accession>
<sequence>MIRSYIALGSNLNQPRQQVSTAISTLATLANCQLIAQSRLYGSVAIGPGEQDNYVNAVIALDTSLSPASLLLALQSIEAEHQRQRNVRWAARTLDLDLLLYGTESINTPELTVPHPRMFERDFVLRPLADIAPAELLRHYLHNKLGKDGKDGKLDYSDNDNLWVLEPDDKAITN</sequence>
<evidence type="ECO:0000256" key="4">
    <source>
        <dbReference type="ARBA" id="ARBA00016218"/>
    </source>
</evidence>
<dbReference type="CDD" id="cd00483">
    <property type="entry name" value="HPPK"/>
    <property type="match status" value="1"/>
</dbReference>
<evidence type="ECO:0000256" key="5">
    <source>
        <dbReference type="ARBA" id="ARBA00022679"/>
    </source>
</evidence>
<evidence type="ECO:0000256" key="8">
    <source>
        <dbReference type="ARBA" id="ARBA00022840"/>
    </source>
</evidence>
<comment type="similarity">
    <text evidence="2">Belongs to the HPPK family.</text>
</comment>
<dbReference type="InterPro" id="IPR035907">
    <property type="entry name" value="Hppk_sf"/>
</dbReference>
<dbReference type="Pfam" id="PF01288">
    <property type="entry name" value="HPPK"/>
    <property type="match status" value="1"/>
</dbReference>
<dbReference type="GO" id="GO:0005524">
    <property type="term" value="F:ATP binding"/>
    <property type="evidence" value="ECO:0007669"/>
    <property type="project" value="UniProtKB-KW"/>
</dbReference>
<keyword evidence="5" id="KW-0808">Transferase</keyword>
<evidence type="ECO:0000313" key="15">
    <source>
        <dbReference type="Proteomes" id="UP000237222"/>
    </source>
</evidence>
<evidence type="ECO:0000313" key="14">
    <source>
        <dbReference type="EMBL" id="POP52797.1"/>
    </source>
</evidence>
<evidence type="ECO:0000259" key="13">
    <source>
        <dbReference type="PROSITE" id="PS00794"/>
    </source>
</evidence>
<protein>
    <recommendedName>
        <fullName evidence="4">2-amino-4-hydroxy-6-hydroxymethyldihydropteridine pyrophosphokinase</fullName>
        <ecNumber evidence="3">2.7.6.3</ecNumber>
    </recommendedName>
    <alternativeName>
        <fullName evidence="11">6-hydroxymethyl-7,8-dihydropterin pyrophosphokinase</fullName>
    </alternativeName>
    <alternativeName>
        <fullName evidence="12">7,8-dihydro-6-hydroxymethylpterin-pyrophosphokinase</fullName>
    </alternativeName>
</protein>
<evidence type="ECO:0000256" key="1">
    <source>
        <dbReference type="ARBA" id="ARBA00005051"/>
    </source>
</evidence>
<evidence type="ECO:0000256" key="11">
    <source>
        <dbReference type="ARBA" id="ARBA00029766"/>
    </source>
</evidence>
<organism evidence="14 15">
    <name type="scientific">Zhongshania marina</name>
    <dbReference type="NCBI Taxonomy" id="2304603"/>
    <lineage>
        <taxon>Bacteria</taxon>
        <taxon>Pseudomonadati</taxon>
        <taxon>Pseudomonadota</taxon>
        <taxon>Gammaproteobacteria</taxon>
        <taxon>Cellvibrionales</taxon>
        <taxon>Spongiibacteraceae</taxon>
        <taxon>Zhongshania</taxon>
    </lineage>
</organism>
<dbReference type="EMBL" id="PQGG01000024">
    <property type="protein sequence ID" value="POP52797.1"/>
    <property type="molecule type" value="Genomic_DNA"/>
</dbReference>
<keyword evidence="6" id="KW-0547">Nucleotide-binding</keyword>
<dbReference type="PANTHER" id="PTHR43071">
    <property type="entry name" value="2-AMINO-4-HYDROXY-6-HYDROXYMETHYLDIHYDROPTERIDINE PYROPHOSPHOKINASE"/>
    <property type="match status" value="1"/>
</dbReference>
<keyword evidence="9" id="KW-0289">Folate biosynthesis</keyword>
<evidence type="ECO:0000256" key="9">
    <source>
        <dbReference type="ARBA" id="ARBA00022909"/>
    </source>
</evidence>
<name>A0A2S4HFP7_9GAMM</name>
<dbReference type="Proteomes" id="UP000237222">
    <property type="component" value="Unassembled WGS sequence"/>
</dbReference>
<evidence type="ECO:0000256" key="6">
    <source>
        <dbReference type="ARBA" id="ARBA00022741"/>
    </source>
</evidence>
<comment type="function">
    <text evidence="10">Catalyzes the transfer of pyrophosphate from adenosine triphosphate (ATP) to 6-hydroxymethyl-7,8-dihydropterin, an enzymatic step in folate biosynthesis pathway.</text>
</comment>
<comment type="caution">
    <text evidence="14">The sequence shown here is derived from an EMBL/GenBank/DDBJ whole genome shotgun (WGS) entry which is preliminary data.</text>
</comment>
<feature type="domain" description="7,8-dihydro-6-hydroxymethylpterin-pyrophosphokinase" evidence="13">
    <location>
        <begin position="88"/>
        <end position="99"/>
    </location>
</feature>
<comment type="pathway">
    <text evidence="1">Cofactor biosynthesis; tetrahydrofolate biosynthesis; 2-amino-4-hydroxy-6-hydroxymethyl-7,8-dihydropteridine diphosphate from 7,8-dihydroneopterin triphosphate: step 4/4.</text>
</comment>
<keyword evidence="8" id="KW-0067">ATP-binding</keyword>
<evidence type="ECO:0000256" key="3">
    <source>
        <dbReference type="ARBA" id="ARBA00013253"/>
    </source>
</evidence>
<evidence type="ECO:0000256" key="2">
    <source>
        <dbReference type="ARBA" id="ARBA00005810"/>
    </source>
</evidence>
<dbReference type="EC" id="2.7.6.3" evidence="3"/>